<evidence type="ECO:0000313" key="1">
    <source>
        <dbReference type="EMBL" id="CRH03724.1"/>
    </source>
</evidence>
<dbReference type="GeneID" id="39738015"/>
<protein>
    <submittedName>
        <fullName evidence="1">Uncharacterized protein</fullName>
    </submittedName>
</protein>
<name>A0A1J1HHG5_PLARL</name>
<evidence type="ECO:0000313" key="2">
    <source>
        <dbReference type="Proteomes" id="UP000220158"/>
    </source>
</evidence>
<gene>
    <name evidence="1" type="ORF">PRELSG_1308200</name>
</gene>
<dbReference type="KEGG" id="prel:PRELSG_1308200"/>
<dbReference type="RefSeq" id="XP_028535731.1">
    <property type="nucleotide sequence ID" value="XM_028678602.1"/>
</dbReference>
<dbReference type="AlphaFoldDB" id="A0A1J1HHG5"/>
<dbReference type="Proteomes" id="UP000220158">
    <property type="component" value="Chromosome 13"/>
</dbReference>
<proteinExistence type="predicted"/>
<dbReference type="OrthoDB" id="343358at2759"/>
<dbReference type="VEuPathDB" id="PlasmoDB:PRELSG_1308200"/>
<reference evidence="1 2" key="1">
    <citation type="submission" date="2015-04" db="EMBL/GenBank/DDBJ databases">
        <authorList>
            <consortium name="Pathogen Informatics"/>
        </authorList>
    </citation>
    <scope>NUCLEOTIDE SEQUENCE [LARGE SCALE GENOMIC DNA]</scope>
    <source>
        <strain evidence="1 2">SGS1</strain>
    </source>
</reference>
<dbReference type="EMBL" id="LN835308">
    <property type="protein sequence ID" value="CRH03724.1"/>
    <property type="molecule type" value="Genomic_DNA"/>
</dbReference>
<sequence>MWSIFTNEDLSLNIEKKKEEKYLKKIKKRRSFEKIGNKNLLSKRSFGSLSQYDSINFNKTLDNRKRTLRKNFRKNYRIVRTNLLKLIKIIKKFPEAKNEEDRPESENVTIDLELIKKLNKIINKIDVEQLKSKKRIRKNRFKNSDVLKSKLSKKSFPSKIFPIQSKNSFKSNINIIKKKYSKRNLLLSTANNLKNIRKQNSYENMGLLYSNNLKNNYYYYMNLKNKKQKNSNFYNDTNNLLVTDFYMYSTLNASFNRFNSLNKKKKKSHLLNSKGNSIYLKKENALLGYNNFEKNIKNNSLQNISYPKNYTLLSYPYLHNLTEHFYSPNKKNIYSNKQKLKKFVKDEKIRSLLRTATNEDELLKAINVAKVAGLDFEAKLGNKKLQKLKSIS</sequence>
<accession>A0A1J1HHG5</accession>
<organism evidence="1 2">
    <name type="scientific">Plasmodium relictum</name>
    <dbReference type="NCBI Taxonomy" id="85471"/>
    <lineage>
        <taxon>Eukaryota</taxon>
        <taxon>Sar</taxon>
        <taxon>Alveolata</taxon>
        <taxon>Apicomplexa</taxon>
        <taxon>Aconoidasida</taxon>
        <taxon>Haemosporida</taxon>
        <taxon>Plasmodiidae</taxon>
        <taxon>Plasmodium</taxon>
        <taxon>Plasmodium (Haemamoeba)</taxon>
    </lineage>
</organism>
<keyword evidence="2" id="KW-1185">Reference proteome</keyword>